<accession>A0A060R6Y5</accession>
<dbReference type="AlphaFoldDB" id="A0A060R6Y5"/>
<name>A0A060R6Y5_9BACT</name>
<dbReference type="GO" id="GO:0016491">
    <property type="term" value="F:oxidoreductase activity"/>
    <property type="evidence" value="ECO:0007669"/>
    <property type="project" value="UniProtKB-KW"/>
</dbReference>
<sequence length="310" mass="34874">MKYNRCGRSGLLLPEISLGLWHNFSNEIDSYENARKIVLEAYENGITQFDLANNYGPPPGAAELTFGRILKEDLAAHRNKIVITTKAGHLMWEGVYGDWGSRKHLITSCDESLVRMGVDYVDIFYSHRYDPQTPLEETMSALDTIVRSGRALYVGLSKYPASKMREALDILRELKTPVIVDQLRYSLLDREAEQEHFALHREYGLGCVSFSPLAQGQLSEKYLRGIPADSRAAKAHGFLQVEQVLENIEKVRNLKKIADNRGQSLSQMAIAWQLANPAITSVIVGVSSVEQLRENLAAAENTNFREDELC</sequence>
<feature type="domain" description="NADP-dependent oxidoreductase" evidence="4">
    <location>
        <begin position="15"/>
        <end position="308"/>
    </location>
</feature>
<proteinExistence type="inferred from homology"/>
<dbReference type="PATRIC" id="fig|1433126.3.peg.835"/>
<evidence type="ECO:0000256" key="3">
    <source>
        <dbReference type="ARBA" id="ARBA00023002"/>
    </source>
</evidence>
<protein>
    <submittedName>
        <fullName evidence="5">Putative ion-channel protein</fullName>
    </submittedName>
</protein>
<dbReference type="InterPro" id="IPR036812">
    <property type="entry name" value="NAD(P)_OxRdtase_dom_sf"/>
</dbReference>
<dbReference type="HOGENOM" id="CLU_023205_2_0_10"/>
<evidence type="ECO:0000313" key="6">
    <source>
        <dbReference type="Proteomes" id="UP000027616"/>
    </source>
</evidence>
<dbReference type="InterPro" id="IPR023210">
    <property type="entry name" value="NADP_OxRdtase_dom"/>
</dbReference>
<keyword evidence="2" id="KW-0521">NADP</keyword>
<dbReference type="PANTHER" id="PTHR43150:SF4">
    <property type="entry name" value="L-GLYCERALDEHYDE 3-PHOSPHATE REDUCTASE"/>
    <property type="match status" value="1"/>
</dbReference>
<keyword evidence="3" id="KW-0560">Oxidoreductase</keyword>
<gene>
    <name evidence="5" type="ORF">BN938_0835</name>
</gene>
<comment type="similarity">
    <text evidence="1">Belongs to the shaker potassium channel beta subunit family.</text>
</comment>
<dbReference type="PANTHER" id="PTHR43150">
    <property type="entry name" value="HYPERKINETIC, ISOFORM M"/>
    <property type="match status" value="1"/>
</dbReference>
<dbReference type="Gene3D" id="3.20.20.100">
    <property type="entry name" value="NADP-dependent oxidoreductase domain"/>
    <property type="match status" value="1"/>
</dbReference>
<organism evidence="5 6">
    <name type="scientific">Mucinivorans hirudinis</name>
    <dbReference type="NCBI Taxonomy" id="1433126"/>
    <lineage>
        <taxon>Bacteria</taxon>
        <taxon>Pseudomonadati</taxon>
        <taxon>Bacteroidota</taxon>
        <taxon>Bacteroidia</taxon>
        <taxon>Bacteroidales</taxon>
        <taxon>Rikenellaceae</taxon>
        <taxon>Mucinivorans</taxon>
    </lineage>
</organism>
<dbReference type="Pfam" id="PF00248">
    <property type="entry name" value="Aldo_ket_red"/>
    <property type="match status" value="1"/>
</dbReference>
<evidence type="ECO:0000256" key="2">
    <source>
        <dbReference type="ARBA" id="ARBA00022857"/>
    </source>
</evidence>
<dbReference type="GO" id="GO:0051596">
    <property type="term" value="P:methylglyoxal catabolic process"/>
    <property type="evidence" value="ECO:0007669"/>
    <property type="project" value="TreeGrafter"/>
</dbReference>
<dbReference type="KEGG" id="rbc:BN938_0835"/>
<reference evidence="5 6" key="1">
    <citation type="journal article" date="2015" name="Genome Announc.">
        <title>Complete Genome Sequence of the Novel Leech Symbiont Mucinivorans hirudinis M3T.</title>
        <authorList>
            <person name="Nelson M.C."/>
            <person name="Bomar L."/>
            <person name="Graf J."/>
        </authorList>
    </citation>
    <scope>NUCLEOTIDE SEQUENCE [LARGE SCALE GENOMIC DNA]</scope>
    <source>
        <strain evidence="6">M3</strain>
    </source>
</reference>
<dbReference type="InterPro" id="IPR005399">
    <property type="entry name" value="K_chnl_volt-dep_bsu_KCNAB-rel"/>
</dbReference>
<keyword evidence="6" id="KW-1185">Reference proteome</keyword>
<dbReference type="OrthoDB" id="9804790at2"/>
<dbReference type="STRING" id="1433126.BN938_0835"/>
<dbReference type="eggNOG" id="COG0667">
    <property type="taxonomic scope" value="Bacteria"/>
</dbReference>
<dbReference type="EMBL" id="HG934468">
    <property type="protein sequence ID" value="CDN30936.1"/>
    <property type="molecule type" value="Genomic_DNA"/>
</dbReference>
<evidence type="ECO:0000259" key="4">
    <source>
        <dbReference type="Pfam" id="PF00248"/>
    </source>
</evidence>
<dbReference type="Proteomes" id="UP000027616">
    <property type="component" value="Chromosome I"/>
</dbReference>
<dbReference type="SUPFAM" id="SSF51430">
    <property type="entry name" value="NAD(P)-linked oxidoreductase"/>
    <property type="match status" value="1"/>
</dbReference>
<evidence type="ECO:0000313" key="5">
    <source>
        <dbReference type="EMBL" id="CDN30936.1"/>
    </source>
</evidence>
<evidence type="ECO:0000256" key="1">
    <source>
        <dbReference type="ARBA" id="ARBA00006515"/>
    </source>
</evidence>